<dbReference type="AlphaFoldDB" id="A0AAW0ML42"/>
<proteinExistence type="predicted"/>
<evidence type="ECO:0000313" key="3">
    <source>
        <dbReference type="Proteomes" id="UP001460270"/>
    </source>
</evidence>
<evidence type="ECO:0000256" key="1">
    <source>
        <dbReference type="SAM" id="MobiDB-lite"/>
    </source>
</evidence>
<protein>
    <submittedName>
        <fullName evidence="2">Uncharacterized protein</fullName>
    </submittedName>
</protein>
<organism evidence="2 3">
    <name type="scientific">Mugilogobius chulae</name>
    <name type="common">yellowstripe goby</name>
    <dbReference type="NCBI Taxonomy" id="88201"/>
    <lineage>
        <taxon>Eukaryota</taxon>
        <taxon>Metazoa</taxon>
        <taxon>Chordata</taxon>
        <taxon>Craniata</taxon>
        <taxon>Vertebrata</taxon>
        <taxon>Euteleostomi</taxon>
        <taxon>Actinopterygii</taxon>
        <taxon>Neopterygii</taxon>
        <taxon>Teleostei</taxon>
        <taxon>Neoteleostei</taxon>
        <taxon>Acanthomorphata</taxon>
        <taxon>Gobiaria</taxon>
        <taxon>Gobiiformes</taxon>
        <taxon>Gobioidei</taxon>
        <taxon>Gobiidae</taxon>
        <taxon>Gobionellinae</taxon>
        <taxon>Mugilogobius</taxon>
    </lineage>
</organism>
<accession>A0AAW0ML42</accession>
<keyword evidence="3" id="KW-1185">Reference proteome</keyword>
<reference evidence="3" key="1">
    <citation type="submission" date="2024-04" db="EMBL/GenBank/DDBJ databases">
        <title>Salinicola lusitanus LLJ914,a marine bacterium isolated from the Okinawa Trough.</title>
        <authorList>
            <person name="Li J."/>
        </authorList>
    </citation>
    <scope>NUCLEOTIDE SEQUENCE [LARGE SCALE GENOMIC DNA]</scope>
</reference>
<name>A0AAW0ML42_9GOBI</name>
<gene>
    <name evidence="2" type="ORF">WMY93_032012</name>
</gene>
<comment type="caution">
    <text evidence="2">The sequence shown here is derived from an EMBL/GenBank/DDBJ whole genome shotgun (WGS) entry which is preliminary data.</text>
</comment>
<evidence type="ECO:0000313" key="2">
    <source>
        <dbReference type="EMBL" id="KAK7877278.1"/>
    </source>
</evidence>
<dbReference type="Proteomes" id="UP001460270">
    <property type="component" value="Unassembled WGS sequence"/>
</dbReference>
<sequence>MYTLEIHTRGTRSNYTREVRARTTHARYALEIHTRGTRSNYTREKEREKQEERKRERSRRRERERGAGGQEQEERKRERSRRTERERGCLIVSRTVCLQTNASRQHNCSTTEPSFFSSSLTFIDASGLCYLNDRILKFDSSAKADGNEFKLNYT</sequence>
<feature type="compositionally biased region" description="Basic and acidic residues" evidence="1">
    <location>
        <begin position="41"/>
        <end position="85"/>
    </location>
</feature>
<feature type="region of interest" description="Disordered" evidence="1">
    <location>
        <begin position="26"/>
        <end position="85"/>
    </location>
</feature>
<dbReference type="EMBL" id="JBBPFD010000705">
    <property type="protein sequence ID" value="KAK7877278.1"/>
    <property type="molecule type" value="Genomic_DNA"/>
</dbReference>